<feature type="compositionally biased region" description="Basic and acidic residues" evidence="1">
    <location>
        <begin position="100"/>
        <end position="118"/>
    </location>
</feature>
<reference evidence="2 3" key="1">
    <citation type="submission" date="2012-02" db="EMBL/GenBank/DDBJ databases">
        <title>Complete genome sequence of Actinoplanes missouriensis 431 (= NBRC 102363).</title>
        <authorList>
            <person name="Ohnishi Y."/>
            <person name="Ishikawa J."/>
            <person name="Sekine M."/>
            <person name="Hosoyama A."/>
            <person name="Harada T."/>
            <person name="Narita H."/>
            <person name="Hata T."/>
            <person name="Konno Y."/>
            <person name="Tutikane K."/>
            <person name="Fujita N."/>
            <person name="Horinouchi S."/>
            <person name="Hayakawa M."/>
        </authorList>
    </citation>
    <scope>NUCLEOTIDE SEQUENCE [LARGE SCALE GENOMIC DNA]</scope>
    <source>
        <strain evidence="3">ATCC 14538 / DSM 43046 / CBS 188.64 / JCM 3121 / NBRC 102363 / NCIMB 12654 / NRRL B-3342 / UNCC 431</strain>
    </source>
</reference>
<dbReference type="Proteomes" id="UP000007882">
    <property type="component" value="Chromosome"/>
</dbReference>
<organism evidence="2 3">
    <name type="scientific">Actinoplanes missouriensis (strain ATCC 14538 / DSM 43046 / CBS 188.64 / JCM 3121 / NBRC 102363 / NCIMB 12654 / NRRL B-3342 / UNCC 431)</name>
    <dbReference type="NCBI Taxonomy" id="512565"/>
    <lineage>
        <taxon>Bacteria</taxon>
        <taxon>Bacillati</taxon>
        <taxon>Actinomycetota</taxon>
        <taxon>Actinomycetes</taxon>
        <taxon>Micromonosporales</taxon>
        <taxon>Micromonosporaceae</taxon>
        <taxon>Actinoplanes</taxon>
    </lineage>
</organism>
<evidence type="ECO:0000313" key="2">
    <source>
        <dbReference type="EMBL" id="BAL87884.1"/>
    </source>
</evidence>
<keyword evidence="3" id="KW-1185">Reference proteome</keyword>
<feature type="region of interest" description="Disordered" evidence="1">
    <location>
        <begin position="91"/>
        <end position="129"/>
    </location>
</feature>
<dbReference type="EMBL" id="AP012319">
    <property type="protein sequence ID" value="BAL87884.1"/>
    <property type="molecule type" value="Genomic_DNA"/>
</dbReference>
<dbReference type="AlphaFoldDB" id="I0H4E7"/>
<sequence>MPIPFPLVTASVRSAEHGSSHAADEHLAVISTPPRREERDLVAEAADGSFAASGLGRLDPRTRSVLFEPVRRNLGATQAIVSARRCRSSGATQALRRSAHAGDRPRRLAHQQVREQRRQRTLLPPSAHWRDAQSQPMVVMPASILSCRCECARAGHARLVGPYSALQVR</sequence>
<gene>
    <name evidence="2" type="ordered locus">AMIS_26640</name>
</gene>
<name>I0H4E7_ACTM4</name>
<dbReference type="STRING" id="512565.AMIS_26640"/>
<dbReference type="KEGG" id="ams:AMIS_26640"/>
<accession>I0H4E7</accession>
<proteinExistence type="predicted"/>
<evidence type="ECO:0000313" key="3">
    <source>
        <dbReference type="Proteomes" id="UP000007882"/>
    </source>
</evidence>
<evidence type="ECO:0000256" key="1">
    <source>
        <dbReference type="SAM" id="MobiDB-lite"/>
    </source>
</evidence>
<dbReference type="HOGENOM" id="CLU_1575149_0_0_11"/>
<protein>
    <submittedName>
        <fullName evidence="2">Uncharacterized protein</fullName>
    </submittedName>
</protein>